<evidence type="ECO:0000313" key="4">
    <source>
        <dbReference type="Proteomes" id="UP000229897"/>
    </source>
</evidence>
<dbReference type="InterPro" id="IPR036388">
    <property type="entry name" value="WH-like_DNA-bd_sf"/>
</dbReference>
<dbReference type="PROSITE" id="PS52050">
    <property type="entry name" value="WYL"/>
    <property type="match status" value="1"/>
</dbReference>
<evidence type="ECO:0000313" key="3">
    <source>
        <dbReference type="EMBL" id="ATQ76682.1"/>
    </source>
</evidence>
<dbReference type="PANTHER" id="PTHR34580">
    <property type="match status" value="1"/>
</dbReference>
<dbReference type="PANTHER" id="PTHR34580:SF3">
    <property type="entry name" value="PROTEIN PAFB"/>
    <property type="match status" value="1"/>
</dbReference>
<dbReference type="InterPro" id="IPR026881">
    <property type="entry name" value="WYL_dom"/>
</dbReference>
<evidence type="ECO:0000259" key="1">
    <source>
        <dbReference type="Pfam" id="PF08279"/>
    </source>
</evidence>
<organism evidence="3 4">
    <name type="scientific">Massilia violaceinigra</name>
    <dbReference type="NCBI Taxonomy" id="2045208"/>
    <lineage>
        <taxon>Bacteria</taxon>
        <taxon>Pseudomonadati</taxon>
        <taxon>Pseudomonadota</taxon>
        <taxon>Betaproteobacteria</taxon>
        <taxon>Burkholderiales</taxon>
        <taxon>Oxalobacteraceae</taxon>
        <taxon>Telluria group</taxon>
        <taxon>Massilia</taxon>
    </lineage>
</organism>
<evidence type="ECO:0000259" key="2">
    <source>
        <dbReference type="Pfam" id="PF13280"/>
    </source>
</evidence>
<sequence>MARIGRTLRLLELLRGRRMPTPAQVLADELQVSVRTVYRNIVALQAEGLPIRAIPQAGYLLDPQGFLRPAPFSALEAEAVHLGLRLIEERGSTPLREAARSAHRKMVDSSHAMEMASRHASFTVAPDSGHAQIIDVLHDAMTRELRVEVTYRDALGNSTVRILWPIVVGMFQDCQMLAAHCELRNAFRHFRISRMVAVTVTEQRLPKPRRVLLAEWQRENRITHD</sequence>
<gene>
    <name evidence="3" type="ORF">CR152_20810</name>
</gene>
<dbReference type="Gene3D" id="1.10.10.10">
    <property type="entry name" value="Winged helix-like DNA-binding domain superfamily/Winged helix DNA-binding domain"/>
    <property type="match status" value="1"/>
</dbReference>
<keyword evidence="4" id="KW-1185">Reference proteome</keyword>
<dbReference type="KEGG" id="mass:CR152_20810"/>
<dbReference type="OrthoDB" id="9807255at2"/>
<dbReference type="AlphaFoldDB" id="A0A2D2DNY5"/>
<dbReference type="Pfam" id="PF13280">
    <property type="entry name" value="WYL"/>
    <property type="match status" value="1"/>
</dbReference>
<dbReference type="EMBL" id="CP024608">
    <property type="protein sequence ID" value="ATQ76682.1"/>
    <property type="molecule type" value="Genomic_DNA"/>
</dbReference>
<feature type="domain" description="Helix-turn-helix type 11" evidence="1">
    <location>
        <begin position="6"/>
        <end position="59"/>
    </location>
</feature>
<dbReference type="SUPFAM" id="SSF46785">
    <property type="entry name" value="Winged helix' DNA-binding domain"/>
    <property type="match status" value="1"/>
</dbReference>
<proteinExistence type="predicted"/>
<dbReference type="InterPro" id="IPR036390">
    <property type="entry name" value="WH_DNA-bd_sf"/>
</dbReference>
<accession>A0A2D2DNY5</accession>
<dbReference type="Proteomes" id="UP000229897">
    <property type="component" value="Chromosome"/>
</dbReference>
<reference evidence="3" key="1">
    <citation type="submission" date="2017-10" db="EMBL/GenBank/DDBJ databases">
        <title>Massilia psychrophilum sp. nov., a novel purple-pigmented bacterium isolated from Tianshan glacier, Xinjiang Municipality, China.</title>
        <authorList>
            <person name="Wang H."/>
        </authorList>
    </citation>
    <scope>NUCLEOTIDE SEQUENCE [LARGE SCALE GENOMIC DNA]</scope>
    <source>
        <strain evidence="3">B2</strain>
    </source>
</reference>
<name>A0A2D2DNY5_9BURK</name>
<dbReference type="InterPro" id="IPR013196">
    <property type="entry name" value="HTH_11"/>
</dbReference>
<dbReference type="InterPro" id="IPR051534">
    <property type="entry name" value="CBASS_pafABC_assoc_protein"/>
</dbReference>
<protein>
    <submittedName>
        <fullName evidence="3">Transcriptional regulator</fullName>
    </submittedName>
</protein>
<feature type="domain" description="WYL" evidence="2">
    <location>
        <begin position="133"/>
        <end position="200"/>
    </location>
</feature>
<dbReference type="Pfam" id="PF08279">
    <property type="entry name" value="HTH_11"/>
    <property type="match status" value="1"/>
</dbReference>